<dbReference type="OMA" id="MANYFGD"/>
<name>A0A087UK30_STEMI</name>
<dbReference type="EMBL" id="KK120189">
    <property type="protein sequence ID" value="KFM77719.1"/>
    <property type="molecule type" value="Genomic_DNA"/>
</dbReference>
<dbReference type="PANTHER" id="PTHR13602:SF2">
    <property type="entry name" value="UPF0488 PROTEIN C8ORF33"/>
    <property type="match status" value="1"/>
</dbReference>
<keyword evidence="3" id="KW-1185">Reference proteome</keyword>
<dbReference type="STRING" id="407821.A0A087UK30"/>
<comment type="similarity">
    <text evidence="1">Belongs to the UPF0488 family.</text>
</comment>
<dbReference type="Pfam" id="PF15393">
    <property type="entry name" value="DUF4615"/>
    <property type="match status" value="1"/>
</dbReference>
<evidence type="ECO:0000256" key="1">
    <source>
        <dbReference type="ARBA" id="ARBA00005707"/>
    </source>
</evidence>
<reference evidence="2 3" key="1">
    <citation type="submission" date="2013-11" db="EMBL/GenBank/DDBJ databases">
        <title>Genome sequencing of Stegodyphus mimosarum.</title>
        <authorList>
            <person name="Bechsgaard J."/>
        </authorList>
    </citation>
    <scope>NUCLEOTIDE SEQUENCE [LARGE SCALE GENOMIC DNA]</scope>
</reference>
<proteinExistence type="inferred from homology"/>
<dbReference type="OrthoDB" id="20277at2759"/>
<gene>
    <name evidence="2" type="ORF">X975_09362</name>
</gene>
<feature type="non-terminal residue" evidence="2">
    <location>
        <position position="129"/>
    </location>
</feature>
<organism evidence="2 3">
    <name type="scientific">Stegodyphus mimosarum</name>
    <name type="common">African social velvet spider</name>
    <dbReference type="NCBI Taxonomy" id="407821"/>
    <lineage>
        <taxon>Eukaryota</taxon>
        <taxon>Metazoa</taxon>
        <taxon>Ecdysozoa</taxon>
        <taxon>Arthropoda</taxon>
        <taxon>Chelicerata</taxon>
        <taxon>Arachnida</taxon>
        <taxon>Araneae</taxon>
        <taxon>Araneomorphae</taxon>
        <taxon>Entelegynae</taxon>
        <taxon>Eresoidea</taxon>
        <taxon>Eresidae</taxon>
        <taxon>Stegodyphus</taxon>
    </lineage>
</organism>
<protein>
    <submittedName>
        <fullName evidence="2">Uncharacterized protein</fullName>
    </submittedName>
</protein>
<sequence length="129" mass="15064">MSKSENLSEELQLSFEEEVLWCIRKLESILTEQKLNAKAAKSATQGLKVLRNNKTPFVKKRQVMHMTCGDYRKSMREEMKSLKEAKNSISAVKDAKTGVFIRKTNKKNREEKVQEFFFRFQDPDDGNKN</sequence>
<dbReference type="Proteomes" id="UP000054359">
    <property type="component" value="Unassembled WGS sequence"/>
</dbReference>
<accession>A0A087UK30</accession>
<dbReference type="InterPro" id="IPR029274">
    <property type="entry name" value="DUF4615"/>
</dbReference>
<dbReference type="PANTHER" id="PTHR13602">
    <property type="entry name" value="UPF0488 PROTEIN C8ORF33"/>
    <property type="match status" value="1"/>
</dbReference>
<evidence type="ECO:0000313" key="2">
    <source>
        <dbReference type="EMBL" id="KFM77719.1"/>
    </source>
</evidence>
<evidence type="ECO:0000313" key="3">
    <source>
        <dbReference type="Proteomes" id="UP000054359"/>
    </source>
</evidence>
<dbReference type="AlphaFoldDB" id="A0A087UK30"/>